<keyword evidence="2" id="KW-1185">Reference proteome</keyword>
<accession>E6MIU0</accession>
<gene>
    <name evidence="1" type="ORF">HMP0721_1925</name>
</gene>
<sequence>MLIYIRKLYAKKRKSFEKNFYFRKRLFFALLNARFWTQGLKGS</sequence>
<dbReference type="EMBL" id="AEQN01000024">
    <property type="protein sequence ID" value="EFV00965.1"/>
    <property type="molecule type" value="Genomic_DNA"/>
</dbReference>
<proteinExistence type="predicted"/>
<dbReference type="HOGENOM" id="CLU_3238307_0_0_9"/>
<evidence type="ECO:0000313" key="2">
    <source>
        <dbReference type="Proteomes" id="UP000004754"/>
    </source>
</evidence>
<organism evidence="1 2">
    <name type="scientific">Pseudoramibacter alactolyticus ATCC 23263</name>
    <dbReference type="NCBI Taxonomy" id="887929"/>
    <lineage>
        <taxon>Bacteria</taxon>
        <taxon>Bacillati</taxon>
        <taxon>Bacillota</taxon>
        <taxon>Clostridia</taxon>
        <taxon>Eubacteriales</taxon>
        <taxon>Eubacteriaceae</taxon>
        <taxon>Pseudoramibacter</taxon>
    </lineage>
</organism>
<evidence type="ECO:0000313" key="1">
    <source>
        <dbReference type="EMBL" id="EFV00965.1"/>
    </source>
</evidence>
<reference evidence="1 2" key="1">
    <citation type="submission" date="2010-12" db="EMBL/GenBank/DDBJ databases">
        <authorList>
            <person name="Muzny D."/>
            <person name="Qin X."/>
            <person name="Deng J."/>
            <person name="Jiang H."/>
            <person name="Liu Y."/>
            <person name="Qu J."/>
            <person name="Song X.-Z."/>
            <person name="Zhang L."/>
            <person name="Thornton R."/>
            <person name="Coyle M."/>
            <person name="Francisco L."/>
            <person name="Jackson L."/>
            <person name="Javaid M."/>
            <person name="Korchina V."/>
            <person name="Kovar C."/>
            <person name="Mata R."/>
            <person name="Mathew T."/>
            <person name="Ngo R."/>
            <person name="Nguyen L."/>
            <person name="Nguyen N."/>
            <person name="Okwuonu G."/>
            <person name="Ongeri F."/>
            <person name="Pham C."/>
            <person name="Simmons D."/>
            <person name="Wilczek-Boney K."/>
            <person name="Hale W."/>
            <person name="Jakkamsetti A."/>
            <person name="Pham P."/>
            <person name="Ruth R."/>
            <person name="San Lucas F."/>
            <person name="Warren J."/>
            <person name="Zhang J."/>
            <person name="Zhao Z."/>
            <person name="Zhou C."/>
            <person name="Zhu D."/>
            <person name="Lee S."/>
            <person name="Bess C."/>
            <person name="Blankenburg K."/>
            <person name="Forbes L."/>
            <person name="Fu Q."/>
            <person name="Gubbala S."/>
            <person name="Hirani K."/>
            <person name="Jayaseelan J.C."/>
            <person name="Lara F."/>
            <person name="Munidasa M."/>
            <person name="Palculict T."/>
            <person name="Patil S."/>
            <person name="Pu L.-L."/>
            <person name="Saada N."/>
            <person name="Tang L."/>
            <person name="Weissenberger G."/>
            <person name="Zhu Y."/>
            <person name="Hemphill L."/>
            <person name="Shang Y."/>
            <person name="Youmans B."/>
            <person name="Ayvaz T."/>
            <person name="Ross M."/>
            <person name="Santibanez J."/>
            <person name="Aqrawi P."/>
            <person name="Gross S."/>
            <person name="Joshi V."/>
            <person name="Fowler G."/>
            <person name="Nazareth L."/>
            <person name="Reid J."/>
            <person name="Worley K."/>
            <person name="Petrosino J."/>
            <person name="Highlander S."/>
            <person name="Gibbs R."/>
        </authorList>
    </citation>
    <scope>NUCLEOTIDE SEQUENCE [LARGE SCALE GENOMIC DNA]</scope>
    <source>
        <strain evidence="1 2">ATCC 23263</strain>
    </source>
</reference>
<name>E6MIU0_9FIRM</name>
<dbReference type="AlphaFoldDB" id="E6MIU0"/>
<dbReference type="Proteomes" id="UP000004754">
    <property type="component" value="Unassembled WGS sequence"/>
</dbReference>
<dbReference type="STRING" id="887929.HMP0721_1925"/>
<comment type="caution">
    <text evidence="1">The sequence shown here is derived from an EMBL/GenBank/DDBJ whole genome shotgun (WGS) entry which is preliminary data.</text>
</comment>
<protein>
    <submittedName>
        <fullName evidence="1">Uncharacterized protein</fullName>
    </submittedName>
</protein>